<dbReference type="EMBL" id="ABTR02000001">
    <property type="protein sequence ID" value="EFC90985.1"/>
    <property type="molecule type" value="Genomic_DNA"/>
</dbReference>
<protein>
    <submittedName>
        <fullName evidence="1">Uncharacterized protein</fullName>
    </submittedName>
</protein>
<comment type="caution">
    <text evidence="1">The sequence shown here is derived from an EMBL/GenBank/DDBJ whole genome shotgun (WGS) entry which is preliminary data.</text>
</comment>
<accession>D2Z688</accession>
<dbReference type="RefSeq" id="WP_005660089.1">
    <property type="nucleotide sequence ID" value="NZ_ABTR02000001.1"/>
</dbReference>
<proteinExistence type="predicted"/>
<name>D2Z688_9BACT</name>
<evidence type="ECO:0000313" key="2">
    <source>
        <dbReference type="Proteomes" id="UP000006427"/>
    </source>
</evidence>
<dbReference type="AlphaFoldDB" id="D2Z688"/>
<reference evidence="1 2" key="1">
    <citation type="journal article" date="2010" name="Stand. Genomic Sci.">
        <title>Permanent draft genome sequence of Dethiosulfovibrio peptidovorans type strain (SEBR 4207).</title>
        <authorList>
            <person name="Labutti K."/>
            <person name="Mayilraj S."/>
            <person name="Clum A."/>
            <person name="Lucas S."/>
            <person name="Glavina Del Rio T."/>
            <person name="Nolan M."/>
            <person name="Tice H."/>
            <person name="Cheng J.F."/>
            <person name="Pitluck S."/>
            <person name="Liolios K."/>
            <person name="Ivanova N."/>
            <person name="Mavromatis K."/>
            <person name="Mikhailova N."/>
            <person name="Pati A."/>
            <person name="Goodwin L."/>
            <person name="Chen A."/>
            <person name="Palaniappan K."/>
            <person name="Land M."/>
            <person name="Hauser L."/>
            <person name="Chang Y.J."/>
            <person name="Jeffries C.D."/>
            <person name="Rohde M."/>
            <person name="Spring S."/>
            <person name="Goker M."/>
            <person name="Woyke T."/>
            <person name="Bristow J."/>
            <person name="Eisen J.A."/>
            <person name="Markowitz V."/>
            <person name="Hugenholtz P."/>
            <person name="Kyrpides N.C."/>
            <person name="Klenk H.P."/>
            <person name="Lapidus A."/>
        </authorList>
    </citation>
    <scope>NUCLEOTIDE SEQUENCE [LARGE SCALE GENOMIC DNA]</scope>
    <source>
        <strain evidence="1 2">DSM 11002</strain>
    </source>
</reference>
<gene>
    <name evidence="1" type="ORF">Dpep_0959</name>
</gene>
<evidence type="ECO:0000313" key="1">
    <source>
        <dbReference type="EMBL" id="EFC90985.1"/>
    </source>
</evidence>
<dbReference type="Proteomes" id="UP000006427">
    <property type="component" value="Unassembled WGS sequence"/>
</dbReference>
<dbReference type="PaxDb" id="469381-Dpep_0959"/>
<dbReference type="STRING" id="469381.Dpep_0959"/>
<sequence length="57" mass="6426">MTHDHEGISLKRIGSTDLLYLLDEISGRTDQASMALTEAVREELKRRDGIGLNNRKT</sequence>
<organism evidence="1 2">
    <name type="scientific">Dethiosulfovibrio peptidovorans DSM 11002</name>
    <dbReference type="NCBI Taxonomy" id="469381"/>
    <lineage>
        <taxon>Bacteria</taxon>
        <taxon>Thermotogati</taxon>
        <taxon>Synergistota</taxon>
        <taxon>Synergistia</taxon>
        <taxon>Synergistales</taxon>
        <taxon>Dethiosulfovibrionaceae</taxon>
        <taxon>Dethiosulfovibrio</taxon>
    </lineage>
</organism>
<keyword evidence="2" id="KW-1185">Reference proteome</keyword>